<evidence type="ECO:0000256" key="2">
    <source>
        <dbReference type="SAM" id="SignalP"/>
    </source>
</evidence>
<feature type="region of interest" description="Disordered" evidence="1">
    <location>
        <begin position="59"/>
        <end position="78"/>
    </location>
</feature>
<evidence type="ECO:0000313" key="4">
    <source>
        <dbReference type="Proteomes" id="UP000217265"/>
    </source>
</evidence>
<feature type="chain" id="PRO_5013081097" evidence="2">
    <location>
        <begin position="23"/>
        <end position="210"/>
    </location>
</feature>
<organism evidence="3 4">
    <name type="scientific">Nibricoccus aquaticus</name>
    <dbReference type="NCBI Taxonomy" id="2576891"/>
    <lineage>
        <taxon>Bacteria</taxon>
        <taxon>Pseudomonadati</taxon>
        <taxon>Verrucomicrobiota</taxon>
        <taxon>Opitutia</taxon>
        <taxon>Opitutales</taxon>
        <taxon>Opitutaceae</taxon>
        <taxon>Nibricoccus</taxon>
    </lineage>
</organism>
<feature type="signal peptide" evidence="2">
    <location>
        <begin position="1"/>
        <end position="22"/>
    </location>
</feature>
<name>A0A290QGZ9_9BACT</name>
<evidence type="ECO:0000313" key="3">
    <source>
        <dbReference type="EMBL" id="ATC64618.1"/>
    </source>
</evidence>
<keyword evidence="4" id="KW-1185">Reference proteome</keyword>
<dbReference type="Proteomes" id="UP000217265">
    <property type="component" value="Chromosome"/>
</dbReference>
<proteinExistence type="predicted"/>
<reference evidence="3 4" key="1">
    <citation type="submission" date="2017-09" db="EMBL/GenBank/DDBJ databases">
        <title>Complete genome sequence of Verrucomicrobial strain HZ-65, isolated from freshwater.</title>
        <authorList>
            <person name="Choi A."/>
        </authorList>
    </citation>
    <scope>NUCLEOTIDE SEQUENCE [LARGE SCALE GENOMIC DNA]</scope>
    <source>
        <strain evidence="3 4">HZ-65</strain>
    </source>
</reference>
<evidence type="ECO:0000256" key="1">
    <source>
        <dbReference type="SAM" id="MobiDB-lite"/>
    </source>
</evidence>
<dbReference type="AlphaFoldDB" id="A0A290QGZ9"/>
<accession>A0A290QGZ9</accession>
<sequence>MKLPLQIALALTLAASSLSALAQANLKKSLTPEEWKASGLDRLTPAEIAALEAALHRQTQPPGAIAQPPPALPSASTASATTVAPVAVQESRAVSVASTPAAAAPTVTPPVPPSATPAASTEDTRGWLSRFGLPNISDSDWRKLPPLQAKVVSWESANRFRLDNGQTWEGTEPIPDELVGRAIEIHARPNNRFTLVLDGKNTKVRVVRVR</sequence>
<dbReference type="OrthoDB" id="8703271at2"/>
<protein>
    <submittedName>
        <fullName evidence="3">Uncharacterized protein</fullName>
    </submittedName>
</protein>
<dbReference type="EMBL" id="CP023344">
    <property type="protein sequence ID" value="ATC64618.1"/>
    <property type="molecule type" value="Genomic_DNA"/>
</dbReference>
<gene>
    <name evidence="3" type="ORF">CMV30_11985</name>
</gene>
<dbReference type="RefSeq" id="WP_096056249.1">
    <property type="nucleotide sequence ID" value="NZ_CP023344.1"/>
</dbReference>
<keyword evidence="2" id="KW-0732">Signal</keyword>
<dbReference type="KEGG" id="vbh:CMV30_11985"/>
<feature type="region of interest" description="Disordered" evidence="1">
    <location>
        <begin position="100"/>
        <end position="123"/>
    </location>
</feature>